<reference evidence="2" key="1">
    <citation type="submission" date="2020-11" db="EMBL/GenBank/DDBJ databases">
        <authorList>
            <person name="Tran Van P."/>
        </authorList>
    </citation>
    <scope>NUCLEOTIDE SEQUENCE</scope>
</reference>
<evidence type="ECO:0000313" key="2">
    <source>
        <dbReference type="EMBL" id="CAD7424601.1"/>
    </source>
</evidence>
<sequence length="174" mass="19030">MASEENNVPVESKEIEQTQNDSNKQPQEEKPSEEATAETTETPATQTAAQPPKPTVHKQNFEKDIIYLYQFSRTPVLPSLSPFCLKVETWLRLAALKYEGLRPGGADHIVFSCPFAPPFVLLGRDKDVCLPQFGSSEESSGLMSIGPTLVLSETVEVPGSSSIDGEPEVHGVSW</sequence>
<dbReference type="GO" id="GO:0005737">
    <property type="term" value="C:cytoplasm"/>
    <property type="evidence" value="ECO:0007669"/>
    <property type="project" value="TreeGrafter"/>
</dbReference>
<accession>A0A7R9DZE8</accession>
<feature type="region of interest" description="Disordered" evidence="1">
    <location>
        <begin position="1"/>
        <end position="56"/>
    </location>
</feature>
<dbReference type="InterPro" id="IPR050931">
    <property type="entry name" value="Mito_Protein_Transport_Metaxin"/>
</dbReference>
<dbReference type="AlphaFoldDB" id="A0A7R9DZE8"/>
<protein>
    <submittedName>
        <fullName evidence="2">Uncharacterized protein</fullName>
    </submittedName>
</protein>
<evidence type="ECO:0000256" key="1">
    <source>
        <dbReference type="SAM" id="MobiDB-lite"/>
    </source>
</evidence>
<gene>
    <name evidence="2" type="ORF">TMSB3V08_LOCUS1539</name>
</gene>
<dbReference type="PANTHER" id="PTHR12289">
    <property type="entry name" value="METAXIN RELATED"/>
    <property type="match status" value="1"/>
</dbReference>
<name>A0A7R9DZE8_9NEOP</name>
<feature type="compositionally biased region" description="Low complexity" evidence="1">
    <location>
        <begin position="37"/>
        <end position="50"/>
    </location>
</feature>
<dbReference type="EMBL" id="OB792814">
    <property type="protein sequence ID" value="CAD7424601.1"/>
    <property type="molecule type" value="Genomic_DNA"/>
</dbReference>
<organism evidence="2">
    <name type="scientific">Timema monikensis</name>
    <dbReference type="NCBI Taxonomy" id="170555"/>
    <lineage>
        <taxon>Eukaryota</taxon>
        <taxon>Metazoa</taxon>
        <taxon>Ecdysozoa</taxon>
        <taxon>Arthropoda</taxon>
        <taxon>Hexapoda</taxon>
        <taxon>Insecta</taxon>
        <taxon>Pterygota</taxon>
        <taxon>Neoptera</taxon>
        <taxon>Polyneoptera</taxon>
        <taxon>Phasmatodea</taxon>
        <taxon>Timematodea</taxon>
        <taxon>Timematoidea</taxon>
        <taxon>Timematidae</taxon>
        <taxon>Timema</taxon>
    </lineage>
</organism>
<proteinExistence type="predicted"/>
<dbReference type="PANTHER" id="PTHR12289:SF41">
    <property type="entry name" value="FAILED AXON CONNECTIONS-RELATED"/>
    <property type="match status" value="1"/>
</dbReference>